<dbReference type="InterPro" id="IPR010736">
    <property type="entry name" value="SHIPPO-rpt"/>
</dbReference>
<dbReference type="Proteomes" id="UP000291000">
    <property type="component" value="Chromosome 6"/>
</dbReference>
<proteinExistence type="predicted"/>
<dbReference type="Ensembl" id="ENSCHIT00000020874.1">
    <property type="protein sequence ID" value="ENSCHIP00000013083.1"/>
    <property type="gene ID" value="ENSCHIG00000014643.1"/>
</dbReference>
<evidence type="ECO:0000313" key="1">
    <source>
        <dbReference type="Ensembl" id="ENSCHIP00000013083.1"/>
    </source>
</evidence>
<organism evidence="1 2">
    <name type="scientific">Capra hircus</name>
    <name type="common">Goat</name>
    <dbReference type="NCBI Taxonomy" id="9925"/>
    <lineage>
        <taxon>Eukaryota</taxon>
        <taxon>Metazoa</taxon>
        <taxon>Chordata</taxon>
        <taxon>Craniata</taxon>
        <taxon>Vertebrata</taxon>
        <taxon>Euteleostomi</taxon>
        <taxon>Mammalia</taxon>
        <taxon>Eutheria</taxon>
        <taxon>Laurasiatheria</taxon>
        <taxon>Artiodactyla</taxon>
        <taxon>Ruminantia</taxon>
        <taxon>Pecora</taxon>
        <taxon>Bovidae</taxon>
        <taxon>Caprinae</taxon>
        <taxon>Capra</taxon>
    </lineage>
</organism>
<accession>A0A452ELW5</accession>
<gene>
    <name evidence="1" type="primary">STPG2</name>
</gene>
<protein>
    <submittedName>
        <fullName evidence="1">Sperm tail PG-rich repeat containing 2</fullName>
    </submittedName>
</protein>
<dbReference type="PANTHER" id="PTHR21580">
    <property type="entry name" value="SHIPPO-1-RELATED"/>
    <property type="match status" value="1"/>
</dbReference>
<evidence type="ECO:0000313" key="2">
    <source>
        <dbReference type="Proteomes" id="UP000291000"/>
    </source>
</evidence>
<keyword evidence="2" id="KW-1185">Reference proteome</keyword>
<dbReference type="InterPro" id="IPR051291">
    <property type="entry name" value="CIMAP"/>
</dbReference>
<dbReference type="EMBL" id="LWLT01000006">
    <property type="status" value="NOT_ANNOTATED_CDS"/>
    <property type="molecule type" value="Genomic_DNA"/>
</dbReference>
<dbReference type="PANTHER" id="PTHR21580:SF60">
    <property type="entry name" value="SPERM-TAIL PG-RICH REPEAT-CONTAINING PROTEIN 2"/>
    <property type="match status" value="1"/>
</dbReference>
<reference evidence="1" key="3">
    <citation type="submission" date="2025-09" db="UniProtKB">
        <authorList>
            <consortium name="Ensembl"/>
        </authorList>
    </citation>
    <scope>IDENTIFICATION</scope>
</reference>
<dbReference type="Pfam" id="PF07004">
    <property type="entry name" value="SHIPPO-rpt"/>
    <property type="match status" value="5"/>
</dbReference>
<dbReference type="GeneTree" id="ENSGT00390000001063"/>
<name>A0A452ELW5_CAPHI</name>
<reference evidence="1 2" key="1">
    <citation type="submission" date="2016-04" db="EMBL/GenBank/DDBJ databases">
        <title>Polished mammalian reference genomes with single-molecule sequencing and chromosome conformation capture applied to the Capra hircus genome.</title>
        <authorList>
            <person name="Bickhart D.M."/>
            <person name="Koren S."/>
            <person name="Rosen B."/>
            <person name="Hastie A."/>
            <person name="Liachko I."/>
            <person name="Sullivan S.T."/>
            <person name="Burton J."/>
            <person name="Sayre B.L."/>
            <person name="Huson H.J."/>
            <person name="Lee J."/>
            <person name="Lam E."/>
            <person name="Kelley C.M."/>
            <person name="Hutchison J.L."/>
            <person name="Zhou Y."/>
            <person name="Sun J."/>
            <person name="Crisa A."/>
            <person name="Schwartz J.C."/>
            <person name="Hammond J.A."/>
            <person name="Schroeder S.G."/>
            <person name="Liu G.E."/>
            <person name="Dunham M."/>
            <person name="Shendure J."/>
            <person name="Sonstegard T.S."/>
            <person name="Phillippy A.M."/>
            <person name="Van Tassell C.P."/>
            <person name="Smith T.P."/>
        </authorList>
    </citation>
    <scope>NUCLEOTIDE SEQUENCE [LARGE SCALE GENOMIC DNA]</scope>
</reference>
<sequence>MYDRAPRVLRLAEGGSTENRVGPGTYQVPYLKQQATGGYAPFLSLTARESAFTVISNTEKDVPGPGHYNVSEKQCNIKGGQSLQNREKRFKKFISDGPGPASYDQSYPGTLAVVNRKTLEAKEHLQSDFSNATLKYKGIHFGNSLGRLQLPITSGPGPGQYDITQKKSPHYENVNIKKDQQQNSRSNLRRLYEVKILKEEKEGVPGPGKYDIKSQFQKHKSATSNVNGASPAFLSQSKRFVPMKSITPAPGTYNESRTAFKPLKKTLGLKNTSFGQSAARFTQDSKTEKMPGPGFYNIQNNTVIDNLSNTCWKKPKKSAFGSSVPRTLFLVQKEVFITPGPADYKVPEISDELPNLTNRYAAFLSRTERTSKVSDMGVPAPGAYDVQKSYEISQIQHKYMPPRTFVARIKHASFLSTTPRCLDKVDDGPGPTTYNPIFKKSCFIPSFVKASKRFKDSKEITPGPATYEVCQKYFSLNNNIRMKKFPERHWKCLH</sequence>
<dbReference type="AlphaFoldDB" id="A0A452ELW5"/>
<reference evidence="1" key="2">
    <citation type="submission" date="2025-08" db="UniProtKB">
        <authorList>
            <consortium name="Ensembl"/>
        </authorList>
    </citation>
    <scope>IDENTIFICATION</scope>
</reference>